<accession>A0ABN1IUH6</accession>
<keyword evidence="2 6" id="KW-0812">Transmembrane</keyword>
<evidence type="ECO:0000256" key="5">
    <source>
        <dbReference type="SAM" id="Coils"/>
    </source>
</evidence>
<dbReference type="InterPro" id="IPR010445">
    <property type="entry name" value="LapA_dom"/>
</dbReference>
<evidence type="ECO:0000256" key="1">
    <source>
        <dbReference type="ARBA" id="ARBA00022475"/>
    </source>
</evidence>
<organism evidence="8 9">
    <name type="scientific">Clostridium malenominatum</name>
    <dbReference type="NCBI Taxonomy" id="1539"/>
    <lineage>
        <taxon>Bacteria</taxon>
        <taxon>Bacillati</taxon>
        <taxon>Bacillota</taxon>
        <taxon>Clostridia</taxon>
        <taxon>Eubacteriales</taxon>
        <taxon>Clostridiaceae</taxon>
        <taxon>Clostridium</taxon>
    </lineage>
</organism>
<evidence type="ECO:0000259" key="7">
    <source>
        <dbReference type="Pfam" id="PF06305"/>
    </source>
</evidence>
<keyword evidence="4 6" id="KW-0472">Membrane</keyword>
<dbReference type="RefSeq" id="WP_343767689.1">
    <property type="nucleotide sequence ID" value="NZ_BAAACF010000001.1"/>
</dbReference>
<sequence>MRIGFILSLVFAIIVTIFAIQNSAVITVNFLFTKLEISLALIIFISTIVGAIIVTFLGLRRELSLKHNNKILNNKVSELQREIDGLKTNSALPEKEVSIDKI</sequence>
<feature type="domain" description="Lipopolysaccharide assembly protein A" evidence="7">
    <location>
        <begin position="21"/>
        <end position="83"/>
    </location>
</feature>
<evidence type="ECO:0000256" key="4">
    <source>
        <dbReference type="ARBA" id="ARBA00023136"/>
    </source>
</evidence>
<reference evidence="8 9" key="1">
    <citation type="journal article" date="2019" name="Int. J. Syst. Evol. Microbiol.">
        <title>The Global Catalogue of Microorganisms (GCM) 10K type strain sequencing project: providing services to taxonomists for standard genome sequencing and annotation.</title>
        <authorList>
            <consortium name="The Broad Institute Genomics Platform"/>
            <consortium name="The Broad Institute Genome Sequencing Center for Infectious Disease"/>
            <person name="Wu L."/>
            <person name="Ma J."/>
        </authorList>
    </citation>
    <scope>NUCLEOTIDE SEQUENCE [LARGE SCALE GENOMIC DNA]</scope>
    <source>
        <strain evidence="8 9">JCM 1405</strain>
    </source>
</reference>
<evidence type="ECO:0000313" key="8">
    <source>
        <dbReference type="EMBL" id="GAA0721319.1"/>
    </source>
</evidence>
<feature type="coiled-coil region" evidence="5">
    <location>
        <begin position="62"/>
        <end position="89"/>
    </location>
</feature>
<dbReference type="EMBL" id="BAAACF010000001">
    <property type="protein sequence ID" value="GAA0721319.1"/>
    <property type="molecule type" value="Genomic_DNA"/>
</dbReference>
<proteinExistence type="predicted"/>
<keyword evidence="9" id="KW-1185">Reference proteome</keyword>
<evidence type="ECO:0000256" key="2">
    <source>
        <dbReference type="ARBA" id="ARBA00022692"/>
    </source>
</evidence>
<keyword evidence="1" id="KW-1003">Cell membrane</keyword>
<dbReference type="PANTHER" id="PTHR41335">
    <property type="entry name" value="MEMBRANE PROTEIN-RELATED"/>
    <property type="match status" value="1"/>
</dbReference>
<keyword evidence="5" id="KW-0175">Coiled coil</keyword>
<gene>
    <name evidence="8" type="ORF">GCM10008905_11640</name>
</gene>
<evidence type="ECO:0000313" key="9">
    <source>
        <dbReference type="Proteomes" id="UP001500339"/>
    </source>
</evidence>
<evidence type="ECO:0000256" key="6">
    <source>
        <dbReference type="SAM" id="Phobius"/>
    </source>
</evidence>
<dbReference type="PANTHER" id="PTHR41335:SF1">
    <property type="entry name" value="MEMBRANE PROTEIN"/>
    <property type="match status" value="1"/>
</dbReference>
<keyword evidence="3 6" id="KW-1133">Transmembrane helix</keyword>
<comment type="caution">
    <text evidence="8">The sequence shown here is derived from an EMBL/GenBank/DDBJ whole genome shotgun (WGS) entry which is preliminary data.</text>
</comment>
<feature type="transmembrane region" description="Helical" evidence="6">
    <location>
        <begin position="35"/>
        <end position="59"/>
    </location>
</feature>
<name>A0ABN1IUH6_9CLOT</name>
<dbReference type="Pfam" id="PF06305">
    <property type="entry name" value="LapA_dom"/>
    <property type="match status" value="1"/>
</dbReference>
<evidence type="ECO:0000256" key="3">
    <source>
        <dbReference type="ARBA" id="ARBA00022989"/>
    </source>
</evidence>
<dbReference type="Proteomes" id="UP001500339">
    <property type="component" value="Unassembled WGS sequence"/>
</dbReference>
<protein>
    <recommendedName>
        <fullName evidence="7">Lipopolysaccharide assembly protein A domain-containing protein</fullName>
    </recommendedName>
</protein>